<keyword evidence="3" id="KW-1185">Reference proteome</keyword>
<proteinExistence type="predicted"/>
<evidence type="ECO:0000313" key="2">
    <source>
        <dbReference type="EMBL" id="QNT78101.1"/>
    </source>
</evidence>
<keyword evidence="1" id="KW-0812">Transmembrane</keyword>
<gene>
    <name evidence="2" type="ORF">JGUZn3_08690</name>
</gene>
<dbReference type="AlphaFoldDB" id="A0A7H1NQP1"/>
<keyword evidence="1" id="KW-1133">Transmembrane helix</keyword>
<feature type="transmembrane region" description="Helical" evidence="1">
    <location>
        <begin position="20"/>
        <end position="44"/>
    </location>
</feature>
<dbReference type="EMBL" id="CP060244">
    <property type="protein sequence ID" value="QNT78101.1"/>
    <property type="molecule type" value="Genomic_DNA"/>
</dbReference>
<evidence type="ECO:0000256" key="1">
    <source>
        <dbReference type="SAM" id="Phobius"/>
    </source>
</evidence>
<keyword evidence="1" id="KW-0472">Membrane</keyword>
<sequence>MVIEKEPLEGLAESKQLALFRHLTALVLLTILFLPVGAGSLSFLRNIVACLMKCSC</sequence>
<dbReference type="KEGG" id="ebla:JGUZn3_08690"/>
<reference evidence="2 3" key="1">
    <citation type="submission" date="2020-08" db="EMBL/GenBank/DDBJ databases">
        <title>Complete genome sequence of Entomobacter blattae G55GP.</title>
        <authorList>
            <person name="Poehlein A."/>
            <person name="Guzman J."/>
            <person name="Daniel R."/>
            <person name="Vilcinskas A."/>
        </authorList>
    </citation>
    <scope>NUCLEOTIDE SEQUENCE [LARGE SCALE GENOMIC DNA]</scope>
    <source>
        <strain evidence="2 3">G55GP</strain>
    </source>
</reference>
<name>A0A7H1NQP1_9PROT</name>
<evidence type="ECO:0000313" key="3">
    <source>
        <dbReference type="Proteomes" id="UP000516349"/>
    </source>
</evidence>
<dbReference type="Proteomes" id="UP000516349">
    <property type="component" value="Chromosome"/>
</dbReference>
<organism evidence="2 3">
    <name type="scientific">Entomobacter blattae</name>
    <dbReference type="NCBI Taxonomy" id="2762277"/>
    <lineage>
        <taxon>Bacteria</taxon>
        <taxon>Pseudomonadati</taxon>
        <taxon>Pseudomonadota</taxon>
        <taxon>Alphaproteobacteria</taxon>
        <taxon>Acetobacterales</taxon>
        <taxon>Acetobacteraceae</taxon>
        <taxon>Entomobacter</taxon>
    </lineage>
</organism>
<accession>A0A7H1NQP1</accession>
<protein>
    <submittedName>
        <fullName evidence="2">Uncharacterized protein</fullName>
    </submittedName>
</protein>